<sequence>MMDKKIIYRLSHEHDKYVEYEFKLLGYYSNLEKLKEAVLRYKKLEGFKENPIDYFKMRLVIVDEDNDYINGFEAYEEQKNGRSFENEQFLTDALKQFENDHINGNELKLFALDFLYEFGEQYEYNDFYHLGVYSSVDQIKYAIERYRSLKGFKSLSEECFEFHEIEIDKDSEWLEGYFKQNWNEY</sequence>
<gene>
    <name evidence="1" type="ORF">U725_00197</name>
</gene>
<dbReference type="EMBL" id="AZSI01000004">
    <property type="protein sequence ID" value="KEY63624.1"/>
    <property type="molecule type" value="Genomic_DNA"/>
</dbReference>
<reference evidence="1 2" key="1">
    <citation type="submission" date="2014-06" db="EMBL/GenBank/DDBJ databases">
        <title>Draft genome sequence of the putrescine producing strain Lactococcus lactis subsp cremoris GE214.</title>
        <authorList>
            <person name="Ladero V."/>
            <person name="Linares D.M."/>
            <person name="del Rio B."/>
            <person name="Mayo B."/>
            <person name="Martin M.C."/>
            <person name="Fernandez M."/>
            <person name="Alvarez M.A."/>
        </authorList>
    </citation>
    <scope>NUCLEOTIDE SEQUENCE [LARGE SCALE GENOMIC DNA]</scope>
    <source>
        <strain evidence="1 2">GE214</strain>
    </source>
</reference>
<protein>
    <submittedName>
        <fullName evidence="1">Uncharacterized protein</fullName>
    </submittedName>
</protein>
<evidence type="ECO:0000313" key="1">
    <source>
        <dbReference type="EMBL" id="KEY63624.1"/>
    </source>
</evidence>
<evidence type="ECO:0000313" key="2">
    <source>
        <dbReference type="Proteomes" id="UP000028401"/>
    </source>
</evidence>
<organism evidence="1 2">
    <name type="scientific">Lactococcus cremoris subsp. cremoris GE214</name>
    <dbReference type="NCBI Taxonomy" id="1415168"/>
    <lineage>
        <taxon>Bacteria</taxon>
        <taxon>Bacillati</taxon>
        <taxon>Bacillota</taxon>
        <taxon>Bacilli</taxon>
        <taxon>Lactobacillales</taxon>
        <taxon>Streptococcaceae</taxon>
        <taxon>Lactococcus</taxon>
        <taxon>Lactococcus cremoris subsp. cremoris</taxon>
    </lineage>
</organism>
<accession>A0A084AE95</accession>
<dbReference type="AlphaFoldDB" id="A0A084AE95"/>
<name>A0A084AE95_LACLC</name>
<proteinExistence type="predicted"/>
<comment type="caution">
    <text evidence="1">The sequence shown here is derived from an EMBL/GenBank/DDBJ whole genome shotgun (WGS) entry which is preliminary data.</text>
</comment>
<dbReference type="PATRIC" id="fig|1415168.3.peg.207"/>
<dbReference type="Proteomes" id="UP000028401">
    <property type="component" value="Unassembled WGS sequence"/>
</dbReference>